<sequence length="79" mass="8937">MGLWAVGVPAYCVYAALTRDVEYRSAGKKQHEMVDLRNPKPLKLITINEEYRPNNELADLLDDINKSQKKGQGRACNCD</sequence>
<protein>
    <submittedName>
        <fullName evidence="1">Uncharacterized protein</fullName>
    </submittedName>
</protein>
<dbReference type="Proteomes" id="UP001378592">
    <property type="component" value="Unassembled WGS sequence"/>
</dbReference>
<dbReference type="AlphaFoldDB" id="A0AAN9VJ20"/>
<gene>
    <name evidence="1" type="ORF">R5R35_009946</name>
</gene>
<accession>A0AAN9VJ20</accession>
<reference evidence="1 2" key="1">
    <citation type="submission" date="2024-03" db="EMBL/GenBank/DDBJ databases">
        <title>The genome assembly and annotation of the cricket Gryllus longicercus Weissman &amp; Gray.</title>
        <authorList>
            <person name="Szrajer S."/>
            <person name="Gray D."/>
            <person name="Ylla G."/>
        </authorList>
    </citation>
    <scope>NUCLEOTIDE SEQUENCE [LARGE SCALE GENOMIC DNA]</scope>
    <source>
        <strain evidence="1">DAG 2021-001</strain>
        <tissue evidence="1">Whole body minus gut</tissue>
    </source>
</reference>
<evidence type="ECO:0000313" key="1">
    <source>
        <dbReference type="EMBL" id="KAK7791307.1"/>
    </source>
</evidence>
<comment type="caution">
    <text evidence="1">The sequence shown here is derived from an EMBL/GenBank/DDBJ whole genome shotgun (WGS) entry which is preliminary data.</text>
</comment>
<dbReference type="EMBL" id="JAZDUA010000546">
    <property type="protein sequence ID" value="KAK7791307.1"/>
    <property type="molecule type" value="Genomic_DNA"/>
</dbReference>
<evidence type="ECO:0000313" key="2">
    <source>
        <dbReference type="Proteomes" id="UP001378592"/>
    </source>
</evidence>
<proteinExistence type="predicted"/>
<keyword evidence="2" id="KW-1185">Reference proteome</keyword>
<organism evidence="1 2">
    <name type="scientific">Gryllus longicercus</name>
    <dbReference type="NCBI Taxonomy" id="2509291"/>
    <lineage>
        <taxon>Eukaryota</taxon>
        <taxon>Metazoa</taxon>
        <taxon>Ecdysozoa</taxon>
        <taxon>Arthropoda</taxon>
        <taxon>Hexapoda</taxon>
        <taxon>Insecta</taxon>
        <taxon>Pterygota</taxon>
        <taxon>Neoptera</taxon>
        <taxon>Polyneoptera</taxon>
        <taxon>Orthoptera</taxon>
        <taxon>Ensifera</taxon>
        <taxon>Gryllidea</taxon>
        <taxon>Grylloidea</taxon>
        <taxon>Gryllidae</taxon>
        <taxon>Gryllinae</taxon>
        <taxon>Gryllus</taxon>
    </lineage>
</organism>
<name>A0AAN9VJ20_9ORTH</name>